<protein>
    <submittedName>
        <fullName evidence="2">Outer membrane beta-barrel protein</fullName>
    </submittedName>
</protein>
<comment type="caution">
    <text evidence="2">The sequence shown here is derived from an EMBL/GenBank/DDBJ whole genome shotgun (WGS) entry which is preliminary data.</text>
</comment>
<evidence type="ECO:0000256" key="1">
    <source>
        <dbReference type="SAM" id="SignalP"/>
    </source>
</evidence>
<keyword evidence="3" id="KW-1185">Reference proteome</keyword>
<dbReference type="Pfam" id="PF10082">
    <property type="entry name" value="BBP2_2"/>
    <property type="match status" value="1"/>
</dbReference>
<name>A0ABS6MVX3_9GAMM</name>
<proteinExistence type="predicted"/>
<dbReference type="RefSeq" id="WP_217681420.1">
    <property type="nucleotide sequence ID" value="NZ_JAHRGL010000019.1"/>
</dbReference>
<dbReference type="Proteomes" id="UP000813068">
    <property type="component" value="Unassembled WGS sequence"/>
</dbReference>
<feature type="signal peptide" evidence="1">
    <location>
        <begin position="1"/>
        <end position="20"/>
    </location>
</feature>
<accession>A0ABS6MVX3</accession>
<sequence>MSKKLTKNALTATATTLAMAASITSWAIEPQYIKLTESTLFIPTLQLKEVYDDNFHADDNNEQSSWITTLAPSFTLAGKGNKSGYLINYTASSDTFHSSQKDNNTDHIFTAESNLEFNARNRLKLNAGYRDIEETATLNQNQENDQYNSKTIGGVYTYGARTARAQIDLGANYDELRYSNSNHLNDDEERDTTALRSTFYYRVAPDTRLLLEARHTDYDYISDTNSSSTNIDLLTGVTWDATAKTSGSIKVGRGQKDYDNSGIDTASTGMWEVGATWKPRTYSTFRLTTRRAFDEGSNSVGTIGDGTDTTVRNTNDDSAVKLQTTTLGWKHYWIEHLYSDLSYTRMDLEYLDSNREDKLNNIGLGLTYEMRRWLDIGLGYKYSENDSDVNSESYERNIYALTINASL</sequence>
<feature type="chain" id="PRO_5046032661" evidence="1">
    <location>
        <begin position="21"/>
        <end position="407"/>
    </location>
</feature>
<evidence type="ECO:0000313" key="2">
    <source>
        <dbReference type="EMBL" id="MBV2132958.1"/>
    </source>
</evidence>
<gene>
    <name evidence="2" type="ORF">KRX52_09105</name>
</gene>
<reference evidence="2 3" key="1">
    <citation type="submission" date="2021-06" db="EMBL/GenBank/DDBJ databases">
        <title>Differences between aerobic and microaerobic xylene degrading microbial communities.</title>
        <authorList>
            <person name="Banerjee S."/>
            <person name="Tancsics A."/>
        </authorList>
    </citation>
    <scope>NUCLEOTIDE SEQUENCE [LARGE SCALE GENOMIC DNA]</scope>
    <source>
        <strain evidence="2 3">MAP12</strain>
    </source>
</reference>
<keyword evidence="1" id="KW-0732">Signal</keyword>
<dbReference type="EMBL" id="JAHRGL010000019">
    <property type="protein sequence ID" value="MBV2132958.1"/>
    <property type="molecule type" value="Genomic_DNA"/>
</dbReference>
<evidence type="ECO:0000313" key="3">
    <source>
        <dbReference type="Proteomes" id="UP000813068"/>
    </source>
</evidence>
<organism evidence="2 3">
    <name type="scientific">Geopseudomonas aromaticivorans</name>
    <dbReference type="NCBI Taxonomy" id="2849492"/>
    <lineage>
        <taxon>Bacteria</taxon>
        <taxon>Pseudomonadati</taxon>
        <taxon>Pseudomonadota</taxon>
        <taxon>Gammaproteobacteria</taxon>
        <taxon>Pseudomonadales</taxon>
        <taxon>Pseudomonadaceae</taxon>
        <taxon>Geopseudomonas</taxon>
    </lineage>
</organism>
<dbReference type="InterPro" id="IPR018759">
    <property type="entry name" value="BBP2_2"/>
</dbReference>